<name>A0A4Y7R7E3_9FIRM</name>
<evidence type="ECO:0000313" key="1">
    <source>
        <dbReference type="EMBL" id="TEB04878.1"/>
    </source>
</evidence>
<reference evidence="1 2" key="1">
    <citation type="journal article" date="2018" name="Environ. Microbiol.">
        <title>Novel energy conservation strategies and behaviour of Pelotomaculum schinkii driving syntrophic propionate catabolism.</title>
        <authorList>
            <person name="Hidalgo-Ahumada C.A.P."/>
            <person name="Nobu M.K."/>
            <person name="Narihiro T."/>
            <person name="Tamaki H."/>
            <person name="Liu W.T."/>
            <person name="Kamagata Y."/>
            <person name="Stams A.J.M."/>
            <person name="Imachi H."/>
            <person name="Sousa D.Z."/>
        </authorList>
    </citation>
    <scope>NUCLEOTIDE SEQUENCE [LARGE SCALE GENOMIC DNA]</scope>
    <source>
        <strain evidence="1 2">HH</strain>
    </source>
</reference>
<accession>A0A4Y7R7E3</accession>
<protein>
    <submittedName>
        <fullName evidence="1">Uncharacterized protein</fullName>
    </submittedName>
</protein>
<comment type="caution">
    <text evidence="1">The sequence shown here is derived from an EMBL/GenBank/DDBJ whole genome shotgun (WGS) entry which is preliminary data.</text>
</comment>
<gene>
    <name evidence="1" type="ORF">Psch_03640</name>
</gene>
<proteinExistence type="predicted"/>
<dbReference type="Proteomes" id="UP000298324">
    <property type="component" value="Unassembled WGS sequence"/>
</dbReference>
<dbReference type="RefSeq" id="WP_190259374.1">
    <property type="nucleotide sequence ID" value="NZ_QFGA01000003.1"/>
</dbReference>
<sequence>MEKFVCMGILVLMTDVSEDYYVVHGTYRVCATAKVYNASGTLLENKSLYSDTVIY</sequence>
<keyword evidence="2" id="KW-1185">Reference proteome</keyword>
<dbReference type="AlphaFoldDB" id="A0A4Y7R7E3"/>
<evidence type="ECO:0000313" key="2">
    <source>
        <dbReference type="Proteomes" id="UP000298324"/>
    </source>
</evidence>
<organism evidence="1 2">
    <name type="scientific">Pelotomaculum schinkii</name>
    <dbReference type="NCBI Taxonomy" id="78350"/>
    <lineage>
        <taxon>Bacteria</taxon>
        <taxon>Bacillati</taxon>
        <taxon>Bacillota</taxon>
        <taxon>Clostridia</taxon>
        <taxon>Eubacteriales</taxon>
        <taxon>Desulfotomaculaceae</taxon>
        <taxon>Pelotomaculum</taxon>
    </lineage>
</organism>
<dbReference type="EMBL" id="QFGA01000003">
    <property type="protein sequence ID" value="TEB04878.1"/>
    <property type="molecule type" value="Genomic_DNA"/>
</dbReference>